<dbReference type="PRINTS" id="PR00155">
    <property type="entry name" value="AMICYANIN"/>
</dbReference>
<dbReference type="GO" id="GO:0042597">
    <property type="term" value="C:periplasmic space"/>
    <property type="evidence" value="ECO:0007669"/>
    <property type="project" value="UniProtKB-SubCell"/>
</dbReference>
<keyword evidence="2" id="KW-0813">Transport</keyword>
<keyword evidence="4" id="KW-0574">Periplasm</keyword>
<dbReference type="Proteomes" id="UP000626220">
    <property type="component" value="Unassembled WGS sequence"/>
</dbReference>
<accession>A0A8J3GZK4</accession>
<feature type="binding site" evidence="8">
    <location>
        <position position="100"/>
    </location>
    <ligand>
        <name>Cu cation</name>
        <dbReference type="ChEBI" id="CHEBI:23378"/>
    </ligand>
</feature>
<dbReference type="Pfam" id="PF00127">
    <property type="entry name" value="Copper-bind"/>
    <property type="match status" value="1"/>
</dbReference>
<dbReference type="InterPro" id="IPR008972">
    <property type="entry name" value="Cupredoxin"/>
</dbReference>
<dbReference type="Gene3D" id="2.60.40.420">
    <property type="entry name" value="Cupredoxins - blue copper proteins"/>
    <property type="match status" value="1"/>
</dbReference>
<sequence length="146" mass="15399">MQRRLPLMAAMLAGLLAQAANAAEIEVKMLNKGAAGAMVFEPDFIKAEVGDTVRFVPTDKGHNAETIKGMVPEGAGMVVGKMNEEVTVEITTAGVWGIRCKPHFGMGMVALIAAGEPANLEAAKEAKVPSKAKAKFEALFEQTEGE</sequence>
<evidence type="ECO:0000313" key="11">
    <source>
        <dbReference type="EMBL" id="GHF57294.1"/>
    </source>
</evidence>
<evidence type="ECO:0000256" key="6">
    <source>
        <dbReference type="ARBA" id="ARBA00023008"/>
    </source>
</evidence>
<evidence type="ECO:0000313" key="12">
    <source>
        <dbReference type="Proteomes" id="UP000626220"/>
    </source>
</evidence>
<feature type="binding site" evidence="8">
    <location>
        <position position="103"/>
    </location>
    <ligand>
        <name>Cu cation</name>
        <dbReference type="ChEBI" id="CHEBI:23378"/>
    </ligand>
</feature>
<evidence type="ECO:0000256" key="8">
    <source>
        <dbReference type="PIRSR" id="PIRSR602386-1"/>
    </source>
</evidence>
<evidence type="ECO:0000256" key="9">
    <source>
        <dbReference type="SAM" id="SignalP"/>
    </source>
</evidence>
<feature type="binding site" evidence="8">
    <location>
        <position position="62"/>
    </location>
    <ligand>
        <name>Cu cation</name>
        <dbReference type="ChEBI" id="CHEBI:23378"/>
    </ligand>
</feature>
<dbReference type="CDD" id="cd04218">
    <property type="entry name" value="Pseudoazurin"/>
    <property type="match status" value="1"/>
</dbReference>
<protein>
    <recommendedName>
        <fullName evidence="7">Pseudoazurin</fullName>
    </recommendedName>
</protein>
<feature type="domain" description="Blue (type 1) copper" evidence="10">
    <location>
        <begin position="28"/>
        <end position="112"/>
    </location>
</feature>
<dbReference type="GO" id="GO:0005507">
    <property type="term" value="F:copper ion binding"/>
    <property type="evidence" value="ECO:0007669"/>
    <property type="project" value="UniProtKB-UniRule"/>
</dbReference>
<feature type="binding site" evidence="8">
    <location>
        <position position="108"/>
    </location>
    <ligand>
        <name>Cu cation</name>
        <dbReference type="ChEBI" id="CHEBI:23378"/>
    </ligand>
</feature>
<dbReference type="SUPFAM" id="SSF49503">
    <property type="entry name" value="Cupredoxins"/>
    <property type="match status" value="1"/>
</dbReference>
<comment type="caution">
    <text evidence="11">The sequence shown here is derived from an EMBL/GenBank/DDBJ whole genome shotgun (WGS) entry which is preliminary data.</text>
</comment>
<dbReference type="InterPro" id="IPR001235">
    <property type="entry name" value="Copper_blue_Plastocyanin"/>
</dbReference>
<keyword evidence="12" id="KW-1185">Reference proteome</keyword>
<dbReference type="AlphaFoldDB" id="A0A8J3GZK4"/>
<proteinExistence type="predicted"/>
<evidence type="ECO:0000256" key="2">
    <source>
        <dbReference type="ARBA" id="ARBA00022448"/>
    </source>
</evidence>
<evidence type="ECO:0000256" key="3">
    <source>
        <dbReference type="ARBA" id="ARBA00022723"/>
    </source>
</evidence>
<gene>
    <name evidence="11" type="ORF">GCM10017056_30920</name>
</gene>
<dbReference type="RefSeq" id="WP_189681002.1">
    <property type="nucleotide sequence ID" value="NZ_BNCJ01000009.1"/>
</dbReference>
<comment type="subcellular location">
    <subcellularLocation>
        <location evidence="1">Periplasm</location>
    </subcellularLocation>
</comment>
<keyword evidence="5" id="KW-0249">Electron transport</keyword>
<dbReference type="InterPro" id="IPR012745">
    <property type="entry name" value="Pseudoazurin"/>
</dbReference>
<keyword evidence="6 8" id="KW-0186">Copper</keyword>
<evidence type="ECO:0000256" key="7">
    <source>
        <dbReference type="NCBIfam" id="TIGR02375"/>
    </source>
</evidence>
<dbReference type="PRINTS" id="PR00156">
    <property type="entry name" value="COPPERBLUE"/>
</dbReference>
<reference evidence="11" key="2">
    <citation type="submission" date="2020-09" db="EMBL/GenBank/DDBJ databases">
        <authorList>
            <person name="Sun Q."/>
            <person name="Kim S."/>
        </authorList>
    </citation>
    <scope>NUCLEOTIDE SEQUENCE</scope>
    <source>
        <strain evidence="11">KCTC 42650</strain>
    </source>
</reference>
<feature type="signal peptide" evidence="9">
    <location>
        <begin position="1"/>
        <end position="22"/>
    </location>
</feature>
<feature type="chain" id="PRO_5035244967" description="Pseudoazurin" evidence="9">
    <location>
        <begin position="23"/>
        <end position="146"/>
    </location>
</feature>
<evidence type="ECO:0000259" key="10">
    <source>
        <dbReference type="Pfam" id="PF00127"/>
    </source>
</evidence>
<dbReference type="GO" id="GO:0009055">
    <property type="term" value="F:electron transfer activity"/>
    <property type="evidence" value="ECO:0007669"/>
    <property type="project" value="InterPro"/>
</dbReference>
<dbReference type="InterPro" id="IPR002386">
    <property type="entry name" value="Amicyanin/Pseudoazurin"/>
</dbReference>
<reference evidence="11" key="1">
    <citation type="journal article" date="2014" name="Int. J. Syst. Evol. Microbiol.">
        <title>Complete genome sequence of Corynebacterium casei LMG S-19264T (=DSM 44701T), isolated from a smear-ripened cheese.</title>
        <authorList>
            <consortium name="US DOE Joint Genome Institute (JGI-PGF)"/>
            <person name="Walter F."/>
            <person name="Albersmeier A."/>
            <person name="Kalinowski J."/>
            <person name="Ruckert C."/>
        </authorList>
    </citation>
    <scope>NUCLEOTIDE SEQUENCE</scope>
    <source>
        <strain evidence="11">KCTC 42650</strain>
    </source>
</reference>
<evidence type="ECO:0000256" key="5">
    <source>
        <dbReference type="ARBA" id="ARBA00022982"/>
    </source>
</evidence>
<comment type="cofactor">
    <cofactor evidence="8">
        <name>Cu cation</name>
        <dbReference type="ChEBI" id="CHEBI:23378"/>
    </cofactor>
    <text evidence="8">Binds 1 copper ion per subunit.</text>
</comment>
<organism evidence="11 12">
    <name type="scientific">Seohaeicola zhoushanensis</name>
    <dbReference type="NCBI Taxonomy" id="1569283"/>
    <lineage>
        <taxon>Bacteria</taxon>
        <taxon>Pseudomonadati</taxon>
        <taxon>Pseudomonadota</taxon>
        <taxon>Alphaproteobacteria</taxon>
        <taxon>Rhodobacterales</taxon>
        <taxon>Roseobacteraceae</taxon>
        <taxon>Seohaeicola</taxon>
    </lineage>
</organism>
<name>A0A8J3GZK4_9RHOB</name>
<dbReference type="InterPro" id="IPR000923">
    <property type="entry name" value="BlueCu_1"/>
</dbReference>
<dbReference type="NCBIfam" id="TIGR02375">
    <property type="entry name" value="pseudoazurin"/>
    <property type="match status" value="1"/>
</dbReference>
<evidence type="ECO:0000256" key="4">
    <source>
        <dbReference type="ARBA" id="ARBA00022764"/>
    </source>
</evidence>
<evidence type="ECO:0000256" key="1">
    <source>
        <dbReference type="ARBA" id="ARBA00004418"/>
    </source>
</evidence>
<keyword evidence="3 8" id="KW-0479">Metal-binding</keyword>
<dbReference type="EMBL" id="BNCJ01000009">
    <property type="protein sequence ID" value="GHF57294.1"/>
    <property type="molecule type" value="Genomic_DNA"/>
</dbReference>
<keyword evidence="9" id="KW-0732">Signal</keyword>